<reference evidence="1" key="1">
    <citation type="submission" date="2023-05" db="EMBL/GenBank/DDBJ databases">
        <title>Nepenthes gracilis genome sequencing.</title>
        <authorList>
            <person name="Fukushima K."/>
        </authorList>
    </citation>
    <scope>NUCLEOTIDE SEQUENCE</scope>
    <source>
        <strain evidence="1">SING2019-196</strain>
    </source>
</reference>
<dbReference type="AlphaFoldDB" id="A0AAD3TEB0"/>
<dbReference type="EMBL" id="BSYO01000033">
    <property type="protein sequence ID" value="GMH27940.1"/>
    <property type="molecule type" value="Genomic_DNA"/>
</dbReference>
<organism evidence="1 2">
    <name type="scientific">Nepenthes gracilis</name>
    <name type="common">Slender pitcher plant</name>
    <dbReference type="NCBI Taxonomy" id="150966"/>
    <lineage>
        <taxon>Eukaryota</taxon>
        <taxon>Viridiplantae</taxon>
        <taxon>Streptophyta</taxon>
        <taxon>Embryophyta</taxon>
        <taxon>Tracheophyta</taxon>
        <taxon>Spermatophyta</taxon>
        <taxon>Magnoliopsida</taxon>
        <taxon>eudicotyledons</taxon>
        <taxon>Gunneridae</taxon>
        <taxon>Pentapetalae</taxon>
        <taxon>Caryophyllales</taxon>
        <taxon>Nepenthaceae</taxon>
        <taxon>Nepenthes</taxon>
    </lineage>
</organism>
<dbReference type="Proteomes" id="UP001279734">
    <property type="component" value="Unassembled WGS sequence"/>
</dbReference>
<evidence type="ECO:0000313" key="2">
    <source>
        <dbReference type="Proteomes" id="UP001279734"/>
    </source>
</evidence>
<protein>
    <submittedName>
        <fullName evidence="1">Uncharacterized protein</fullName>
    </submittedName>
</protein>
<name>A0AAD3TEB0_NEPGR</name>
<keyword evidence="2" id="KW-1185">Reference proteome</keyword>
<sequence>MVAKKSKEVLSKGGANVSAKQLAVKVLSIKDIASMMDLQVVAMHENVVTTSSLATPRSVLNMQDLQVTAAPPPI</sequence>
<comment type="caution">
    <text evidence="1">The sequence shown here is derived from an EMBL/GenBank/DDBJ whole genome shotgun (WGS) entry which is preliminary data.</text>
</comment>
<evidence type="ECO:0000313" key="1">
    <source>
        <dbReference type="EMBL" id="GMH27940.1"/>
    </source>
</evidence>
<gene>
    <name evidence="1" type="ORF">Nepgr_029783</name>
</gene>
<accession>A0AAD3TEB0</accession>
<proteinExistence type="predicted"/>